<evidence type="ECO:0000259" key="4">
    <source>
        <dbReference type="Pfam" id="PF10342"/>
    </source>
</evidence>
<evidence type="ECO:0000256" key="1">
    <source>
        <dbReference type="ARBA" id="ARBA00022729"/>
    </source>
</evidence>
<organism evidence="5 6">
    <name type="scientific">Pseudovirgaria hyperparasitica</name>
    <dbReference type="NCBI Taxonomy" id="470096"/>
    <lineage>
        <taxon>Eukaryota</taxon>
        <taxon>Fungi</taxon>
        <taxon>Dikarya</taxon>
        <taxon>Ascomycota</taxon>
        <taxon>Pezizomycotina</taxon>
        <taxon>Dothideomycetes</taxon>
        <taxon>Dothideomycetes incertae sedis</taxon>
        <taxon>Acrospermales</taxon>
        <taxon>Acrospermaceae</taxon>
        <taxon>Pseudovirgaria</taxon>
    </lineage>
</organism>
<feature type="compositionally biased region" description="Low complexity" evidence="2">
    <location>
        <begin position="118"/>
        <end position="191"/>
    </location>
</feature>
<feature type="domain" description="Yeast cell wall synthesis Kre9/Knh1-like N-terminal" evidence="4">
    <location>
        <begin position="33"/>
        <end position="108"/>
    </location>
</feature>
<dbReference type="InterPro" id="IPR018466">
    <property type="entry name" value="Kre9/Knh1-like_N"/>
</dbReference>
<keyword evidence="1 3" id="KW-0732">Signal</keyword>
<dbReference type="OrthoDB" id="5589325at2759"/>
<gene>
    <name evidence="5" type="ORF">EJ05DRAFT_504252</name>
</gene>
<dbReference type="InterPro" id="IPR052982">
    <property type="entry name" value="SRP1/TIP1-like"/>
</dbReference>
<proteinExistence type="predicted"/>
<protein>
    <recommendedName>
        <fullName evidence="4">Yeast cell wall synthesis Kre9/Knh1-like N-terminal domain-containing protein</fullName>
    </recommendedName>
</protein>
<keyword evidence="6" id="KW-1185">Reference proteome</keyword>
<evidence type="ECO:0000313" key="5">
    <source>
        <dbReference type="EMBL" id="KAF2754141.1"/>
    </source>
</evidence>
<reference evidence="5" key="1">
    <citation type="journal article" date="2020" name="Stud. Mycol.">
        <title>101 Dothideomycetes genomes: a test case for predicting lifestyles and emergence of pathogens.</title>
        <authorList>
            <person name="Haridas S."/>
            <person name="Albert R."/>
            <person name="Binder M."/>
            <person name="Bloem J."/>
            <person name="Labutti K."/>
            <person name="Salamov A."/>
            <person name="Andreopoulos B."/>
            <person name="Baker S."/>
            <person name="Barry K."/>
            <person name="Bills G."/>
            <person name="Bluhm B."/>
            <person name="Cannon C."/>
            <person name="Castanera R."/>
            <person name="Culley D."/>
            <person name="Daum C."/>
            <person name="Ezra D."/>
            <person name="Gonzalez J."/>
            <person name="Henrissat B."/>
            <person name="Kuo A."/>
            <person name="Liang C."/>
            <person name="Lipzen A."/>
            <person name="Lutzoni F."/>
            <person name="Magnuson J."/>
            <person name="Mondo S."/>
            <person name="Nolan M."/>
            <person name="Ohm R."/>
            <person name="Pangilinan J."/>
            <person name="Park H.-J."/>
            <person name="Ramirez L."/>
            <person name="Alfaro M."/>
            <person name="Sun H."/>
            <person name="Tritt A."/>
            <person name="Yoshinaga Y."/>
            <person name="Zwiers L.-H."/>
            <person name="Turgeon B."/>
            <person name="Goodwin S."/>
            <person name="Spatafora J."/>
            <person name="Crous P."/>
            <person name="Grigoriev I."/>
        </authorList>
    </citation>
    <scope>NUCLEOTIDE SEQUENCE</scope>
    <source>
        <strain evidence="5">CBS 121739</strain>
    </source>
</reference>
<feature type="chain" id="PRO_5025681594" description="Yeast cell wall synthesis Kre9/Knh1-like N-terminal domain-containing protein" evidence="3">
    <location>
        <begin position="21"/>
        <end position="221"/>
    </location>
</feature>
<accession>A0A6A6VZ99</accession>
<feature type="region of interest" description="Disordered" evidence="2">
    <location>
        <begin position="110"/>
        <end position="199"/>
    </location>
</feature>
<dbReference type="Proteomes" id="UP000799437">
    <property type="component" value="Unassembled WGS sequence"/>
</dbReference>
<dbReference type="PANTHER" id="PTHR40633">
    <property type="entry name" value="MATRIX PROTEIN, PUTATIVE (AFU_ORTHOLOGUE AFUA_8G05410)-RELATED"/>
    <property type="match status" value="1"/>
</dbReference>
<evidence type="ECO:0000256" key="2">
    <source>
        <dbReference type="SAM" id="MobiDB-lite"/>
    </source>
</evidence>
<dbReference type="RefSeq" id="XP_033596592.1">
    <property type="nucleotide sequence ID" value="XM_033747534.1"/>
</dbReference>
<evidence type="ECO:0000313" key="6">
    <source>
        <dbReference type="Proteomes" id="UP000799437"/>
    </source>
</evidence>
<dbReference type="Pfam" id="PF10342">
    <property type="entry name" value="Kre9_KNH"/>
    <property type="match status" value="1"/>
</dbReference>
<dbReference type="GeneID" id="54488588"/>
<name>A0A6A6VZ99_9PEZI</name>
<dbReference type="EMBL" id="ML996581">
    <property type="protein sequence ID" value="KAF2754141.1"/>
    <property type="molecule type" value="Genomic_DNA"/>
</dbReference>
<sequence length="221" mass="22130">MHFLSSLLVGATALVSFVAAQSNTLILTGVPNEVEAGQTYTLTYVAPEIDEPVTITLREGDSGNLNTIATLTSSATGGTYQWTVAGDLFNSADYALQITQGDQINYTGKIALSGGSGEQPESSSSDAPSSTPTPTPSSIASSTVHSSAVVTTPITTPSPTHNNSTMITSATPSPSSAGSPTNPGQTTGTGPSAPTDTGAAVNLKSPAALVLGAIVALAYLQ</sequence>
<feature type="signal peptide" evidence="3">
    <location>
        <begin position="1"/>
        <end position="20"/>
    </location>
</feature>
<dbReference type="PANTHER" id="PTHR40633:SF6">
    <property type="entry name" value="MATRIX PROTEIN, PUTATIVE (AFU_ORTHOLOGUE AFUA_8G05410)-RELATED"/>
    <property type="match status" value="1"/>
</dbReference>
<dbReference type="AlphaFoldDB" id="A0A6A6VZ99"/>
<evidence type="ECO:0000256" key="3">
    <source>
        <dbReference type="SAM" id="SignalP"/>
    </source>
</evidence>